<proteinExistence type="predicted"/>
<dbReference type="AlphaFoldDB" id="A0AAV4WDH1"/>
<feature type="region of interest" description="Disordered" evidence="1">
    <location>
        <begin position="62"/>
        <end position="87"/>
    </location>
</feature>
<reference evidence="4 5" key="1">
    <citation type="submission" date="2021-06" db="EMBL/GenBank/DDBJ databases">
        <title>Caerostris darwini draft genome.</title>
        <authorList>
            <person name="Kono N."/>
            <person name="Arakawa K."/>
        </authorList>
    </citation>
    <scope>NUCLEOTIDE SEQUENCE [LARGE SCALE GENOMIC DNA]</scope>
</reference>
<dbReference type="PROSITE" id="PS51257">
    <property type="entry name" value="PROKAR_LIPOPROTEIN"/>
    <property type="match status" value="1"/>
</dbReference>
<evidence type="ECO:0000256" key="3">
    <source>
        <dbReference type="SAM" id="SignalP"/>
    </source>
</evidence>
<keyword evidence="3" id="KW-0732">Signal</keyword>
<sequence>MGRIKPMNYCCLGFWISACCLGLASTENSLTKDFNYTVLEENTLSDIIDVVTLNYSDISITDETDGTTRKEDTTSHPDEIRNNTRKRTRVTVLSEKDSGHAIMPLAAGGLALLGGMLLVSVVVGLFMYCNRNTGYAYEPALTSDVSNHI</sequence>
<keyword evidence="2" id="KW-0472">Membrane</keyword>
<name>A0AAV4WDH1_9ARAC</name>
<feature type="transmembrane region" description="Helical" evidence="2">
    <location>
        <begin position="101"/>
        <end position="128"/>
    </location>
</feature>
<evidence type="ECO:0000256" key="1">
    <source>
        <dbReference type="SAM" id="MobiDB-lite"/>
    </source>
</evidence>
<organism evidence="4 5">
    <name type="scientific">Caerostris darwini</name>
    <dbReference type="NCBI Taxonomy" id="1538125"/>
    <lineage>
        <taxon>Eukaryota</taxon>
        <taxon>Metazoa</taxon>
        <taxon>Ecdysozoa</taxon>
        <taxon>Arthropoda</taxon>
        <taxon>Chelicerata</taxon>
        <taxon>Arachnida</taxon>
        <taxon>Araneae</taxon>
        <taxon>Araneomorphae</taxon>
        <taxon>Entelegynae</taxon>
        <taxon>Araneoidea</taxon>
        <taxon>Araneidae</taxon>
        <taxon>Caerostris</taxon>
    </lineage>
</organism>
<dbReference type="EMBL" id="BPLQ01014476">
    <property type="protein sequence ID" value="GIY80120.1"/>
    <property type="molecule type" value="Genomic_DNA"/>
</dbReference>
<comment type="caution">
    <text evidence="4">The sequence shown here is derived from an EMBL/GenBank/DDBJ whole genome shotgun (WGS) entry which is preliminary data.</text>
</comment>
<keyword evidence="2" id="KW-1133">Transmembrane helix</keyword>
<feature type="compositionally biased region" description="Basic and acidic residues" evidence="1">
    <location>
        <begin position="66"/>
        <end position="82"/>
    </location>
</feature>
<evidence type="ECO:0000313" key="4">
    <source>
        <dbReference type="EMBL" id="GIY80120.1"/>
    </source>
</evidence>
<evidence type="ECO:0000313" key="5">
    <source>
        <dbReference type="Proteomes" id="UP001054837"/>
    </source>
</evidence>
<feature type="chain" id="PRO_5043842597" evidence="3">
    <location>
        <begin position="27"/>
        <end position="149"/>
    </location>
</feature>
<dbReference type="Proteomes" id="UP001054837">
    <property type="component" value="Unassembled WGS sequence"/>
</dbReference>
<keyword evidence="2" id="KW-0812">Transmembrane</keyword>
<keyword evidence="5" id="KW-1185">Reference proteome</keyword>
<evidence type="ECO:0000256" key="2">
    <source>
        <dbReference type="SAM" id="Phobius"/>
    </source>
</evidence>
<feature type="signal peptide" evidence="3">
    <location>
        <begin position="1"/>
        <end position="26"/>
    </location>
</feature>
<gene>
    <name evidence="4" type="ORF">CDAR_186321</name>
</gene>
<protein>
    <submittedName>
        <fullName evidence="4">Uncharacterized protein</fullName>
    </submittedName>
</protein>
<accession>A0AAV4WDH1</accession>